<dbReference type="PANTHER" id="PTHR11157">
    <property type="entry name" value="FATTY ACID ACYL TRANSFERASE-RELATED"/>
    <property type="match status" value="1"/>
</dbReference>
<keyword evidence="2 10" id="KW-0444">Lipid biosynthesis</keyword>
<name>A0AAF1C2E7_HEDDI</name>
<feature type="transmembrane region" description="Helical" evidence="10">
    <location>
        <begin position="34"/>
        <end position="52"/>
    </location>
</feature>
<keyword evidence="3 10" id="KW-0808">Transferase</keyword>
<dbReference type="GO" id="GO:0030148">
    <property type="term" value="P:sphingolipid biosynthetic process"/>
    <property type="evidence" value="ECO:0007669"/>
    <property type="project" value="TreeGrafter"/>
</dbReference>
<dbReference type="GO" id="GO:0009922">
    <property type="term" value="F:fatty acid elongase activity"/>
    <property type="evidence" value="ECO:0007669"/>
    <property type="project" value="UniProtKB-EC"/>
</dbReference>
<dbReference type="InterPro" id="IPR002076">
    <property type="entry name" value="ELO_fam"/>
</dbReference>
<evidence type="ECO:0000313" key="12">
    <source>
        <dbReference type="EMBL" id="WPC85590.1"/>
    </source>
</evidence>
<accession>A0AAF1C2E7</accession>
<feature type="transmembrane region" description="Helical" evidence="10">
    <location>
        <begin position="240"/>
        <end position="260"/>
    </location>
</feature>
<dbReference type="GO" id="GO:0034626">
    <property type="term" value="P:fatty acid elongation, polyunsaturated fatty acid"/>
    <property type="evidence" value="ECO:0007669"/>
    <property type="project" value="TreeGrafter"/>
</dbReference>
<dbReference type="PANTHER" id="PTHR11157:SF12">
    <property type="entry name" value="ELONGATION OF VERY LONG CHAIN FATTY ACIDS PROTEIN 4"/>
    <property type="match status" value="1"/>
</dbReference>
<feature type="transmembrane region" description="Helical" evidence="10">
    <location>
        <begin position="148"/>
        <end position="165"/>
    </location>
</feature>
<evidence type="ECO:0000256" key="4">
    <source>
        <dbReference type="ARBA" id="ARBA00022692"/>
    </source>
</evidence>
<dbReference type="GO" id="GO:0042761">
    <property type="term" value="P:very long-chain fatty acid biosynthetic process"/>
    <property type="evidence" value="ECO:0007669"/>
    <property type="project" value="TreeGrafter"/>
</dbReference>
<evidence type="ECO:0000256" key="1">
    <source>
        <dbReference type="ARBA" id="ARBA00004141"/>
    </source>
</evidence>
<dbReference type="AlphaFoldDB" id="A0AAF1C2E7"/>
<keyword evidence="5 10" id="KW-0276">Fatty acid metabolism</keyword>
<reference evidence="12" key="1">
    <citation type="submission" date="2023-05" db="EMBL/GenBank/DDBJ databases">
        <authorList>
            <person name="Villena A."/>
        </authorList>
    </citation>
    <scope>NUCLEOTIDE SEQUENCE</scope>
</reference>
<feature type="transmembrane region" description="Helical" evidence="10">
    <location>
        <begin position="212"/>
        <end position="234"/>
    </location>
</feature>
<sequence length="300" mass="35651">MDALKDTAIDLWEWYLYLFHYADKRVEGWFMMDAYWKTWTGTAIYLLIVWLGPKFMANREPFKLRYPIVIYNAIMVVLNFHIFYELIVCSTLRGYSYSCQLVDRSDNPYEVRIAKALWWFYFSKCLEFMDTFFFILRKKNTQISFLHVYHHATMFPIWWVGVKWVPGGQAFFGAMMNSLIHVIMYTYYGLAAMGPQVQKYLWWKRYLTRMQLIQFVAGMIHAAQSLFLGCPFPLWMQWSLIFYGGTILALFLNFYFHAYIKQKPKQNIPKKAEYSNGHIPNGHANGDTLANGTAENKKRK</sequence>
<dbReference type="Pfam" id="PF01151">
    <property type="entry name" value="ELO"/>
    <property type="match status" value="1"/>
</dbReference>
<proteinExistence type="evidence at transcript level"/>
<dbReference type="GO" id="GO:0019367">
    <property type="term" value="P:fatty acid elongation, saturated fatty acid"/>
    <property type="evidence" value="ECO:0007669"/>
    <property type="project" value="TreeGrafter"/>
</dbReference>
<evidence type="ECO:0000256" key="9">
    <source>
        <dbReference type="ARBA" id="ARBA00023160"/>
    </source>
</evidence>
<keyword evidence="8 10" id="KW-0472">Membrane</keyword>
<comment type="subcellular location">
    <subcellularLocation>
        <location evidence="1">Membrane</location>
        <topology evidence="1">Multi-pass membrane protein</topology>
    </subcellularLocation>
</comment>
<evidence type="ECO:0000256" key="10">
    <source>
        <dbReference type="RuleBase" id="RU361115"/>
    </source>
</evidence>
<dbReference type="GO" id="GO:0034625">
    <property type="term" value="P:fatty acid elongation, monounsaturated fatty acid"/>
    <property type="evidence" value="ECO:0007669"/>
    <property type="project" value="TreeGrafter"/>
</dbReference>
<evidence type="ECO:0000256" key="5">
    <source>
        <dbReference type="ARBA" id="ARBA00022832"/>
    </source>
</evidence>
<dbReference type="EC" id="2.3.1.199" evidence="10"/>
<dbReference type="GO" id="GO:0005789">
    <property type="term" value="C:endoplasmic reticulum membrane"/>
    <property type="evidence" value="ECO:0007669"/>
    <property type="project" value="TreeGrafter"/>
</dbReference>
<evidence type="ECO:0000256" key="7">
    <source>
        <dbReference type="ARBA" id="ARBA00023098"/>
    </source>
</evidence>
<feature type="transmembrane region" description="Helical" evidence="10">
    <location>
        <begin position="171"/>
        <end position="191"/>
    </location>
</feature>
<feature type="transmembrane region" description="Helical" evidence="10">
    <location>
        <begin position="64"/>
        <end position="84"/>
    </location>
</feature>
<feature type="transmembrane region" description="Helical" evidence="10">
    <location>
        <begin position="116"/>
        <end position="136"/>
    </location>
</feature>
<dbReference type="PROSITE" id="PS01188">
    <property type="entry name" value="ELO"/>
    <property type="match status" value="1"/>
</dbReference>
<feature type="region of interest" description="Disordered" evidence="11">
    <location>
        <begin position="276"/>
        <end position="300"/>
    </location>
</feature>
<keyword evidence="6 10" id="KW-1133">Transmembrane helix</keyword>
<evidence type="ECO:0000256" key="6">
    <source>
        <dbReference type="ARBA" id="ARBA00022989"/>
    </source>
</evidence>
<dbReference type="InterPro" id="IPR030457">
    <property type="entry name" value="ELO_CS"/>
</dbReference>
<evidence type="ECO:0000256" key="8">
    <source>
        <dbReference type="ARBA" id="ARBA00023136"/>
    </source>
</evidence>
<keyword evidence="7 10" id="KW-0443">Lipid metabolism</keyword>
<keyword evidence="4 10" id="KW-0812">Transmembrane</keyword>
<keyword evidence="9 10" id="KW-0275">Fatty acid biosynthesis</keyword>
<evidence type="ECO:0000256" key="11">
    <source>
        <dbReference type="SAM" id="MobiDB-lite"/>
    </source>
</evidence>
<comment type="catalytic activity">
    <reaction evidence="10">
        <text>a very-long-chain acyl-CoA + malonyl-CoA + H(+) = a very-long-chain 3-oxoacyl-CoA + CO2 + CoA</text>
        <dbReference type="Rhea" id="RHEA:32727"/>
        <dbReference type="ChEBI" id="CHEBI:15378"/>
        <dbReference type="ChEBI" id="CHEBI:16526"/>
        <dbReference type="ChEBI" id="CHEBI:57287"/>
        <dbReference type="ChEBI" id="CHEBI:57384"/>
        <dbReference type="ChEBI" id="CHEBI:90725"/>
        <dbReference type="ChEBI" id="CHEBI:90736"/>
        <dbReference type="EC" id="2.3.1.199"/>
    </reaction>
</comment>
<organism evidence="12">
    <name type="scientific">Hediste diversicolor</name>
    <name type="common">Sandworm</name>
    <name type="synonym">Nereis diversicolor</name>
    <dbReference type="NCBI Taxonomy" id="126592"/>
    <lineage>
        <taxon>Eukaryota</taxon>
        <taxon>Metazoa</taxon>
        <taxon>Spiralia</taxon>
        <taxon>Lophotrochozoa</taxon>
        <taxon>Annelida</taxon>
        <taxon>Polychaeta</taxon>
        <taxon>Errantia</taxon>
        <taxon>Phyllodocida</taxon>
        <taxon>Nereididae</taxon>
        <taxon>Hediste</taxon>
        <taxon>Hediste diversicolor species group</taxon>
    </lineage>
</organism>
<protein>
    <recommendedName>
        <fullName evidence="10">Elongation of very long chain fatty acids protein</fullName>
        <ecNumber evidence="10">2.3.1.199</ecNumber>
    </recommendedName>
    <alternativeName>
        <fullName evidence="10">Very-long-chain 3-oxoacyl-CoA synthase</fullName>
    </alternativeName>
</protein>
<evidence type="ECO:0000256" key="2">
    <source>
        <dbReference type="ARBA" id="ARBA00022516"/>
    </source>
</evidence>
<evidence type="ECO:0000256" key="3">
    <source>
        <dbReference type="ARBA" id="ARBA00022679"/>
    </source>
</evidence>
<comment type="similarity">
    <text evidence="10">Belongs to the ELO family.</text>
</comment>
<dbReference type="EMBL" id="OQ941900">
    <property type="protein sequence ID" value="WPC85590.1"/>
    <property type="molecule type" value="mRNA"/>
</dbReference>